<dbReference type="Proteomes" id="UP000537592">
    <property type="component" value="Unassembled WGS sequence"/>
</dbReference>
<feature type="compositionally biased region" description="Polar residues" evidence="2">
    <location>
        <begin position="78"/>
        <end position="88"/>
    </location>
</feature>
<dbReference type="NCBIfam" id="NF004653">
    <property type="entry name" value="PRK06003.1"/>
    <property type="match status" value="1"/>
</dbReference>
<keyword evidence="4" id="KW-0282">Flagellum</keyword>
<feature type="domain" description="Flagellar basal body rod protein N-terminal" evidence="3">
    <location>
        <begin position="19"/>
        <end position="37"/>
    </location>
</feature>
<dbReference type="AlphaFoldDB" id="A0A7W5Z1A5"/>
<accession>A0A7W5Z1A5</accession>
<reference evidence="4 5" key="1">
    <citation type="submission" date="2020-08" db="EMBL/GenBank/DDBJ databases">
        <title>Genomic Encyclopedia of Type Strains, Phase IV (KMG-IV): sequencing the most valuable type-strain genomes for metagenomic binning, comparative biology and taxonomic classification.</title>
        <authorList>
            <person name="Goeker M."/>
        </authorList>
    </citation>
    <scope>NUCLEOTIDE SEQUENCE [LARGE SCALE GENOMIC DNA]</scope>
    <source>
        <strain evidence="4 5">DSM 28760</strain>
    </source>
</reference>
<gene>
    <name evidence="4" type="ORF">FHS81_000076</name>
</gene>
<protein>
    <submittedName>
        <fullName evidence="4">Flagellar basal-body rod protein FlgB</fullName>
    </submittedName>
</protein>
<evidence type="ECO:0000259" key="3">
    <source>
        <dbReference type="Pfam" id="PF00460"/>
    </source>
</evidence>
<evidence type="ECO:0000256" key="1">
    <source>
        <dbReference type="ARBA" id="ARBA00004117"/>
    </source>
</evidence>
<keyword evidence="4" id="KW-0966">Cell projection</keyword>
<dbReference type="InterPro" id="IPR001444">
    <property type="entry name" value="Flag_bb_rod_N"/>
</dbReference>
<evidence type="ECO:0000256" key="2">
    <source>
        <dbReference type="SAM" id="MobiDB-lite"/>
    </source>
</evidence>
<dbReference type="GO" id="GO:0009425">
    <property type="term" value="C:bacterial-type flagellum basal body"/>
    <property type="evidence" value="ECO:0007669"/>
    <property type="project" value="UniProtKB-SubCell"/>
</dbReference>
<comment type="subcellular location">
    <subcellularLocation>
        <location evidence="1">Bacterial flagellum basal body</location>
    </subcellularLocation>
</comment>
<organism evidence="4 5">
    <name type="scientific">Pseudochelatococcus contaminans</name>
    <dbReference type="NCBI Taxonomy" id="1538103"/>
    <lineage>
        <taxon>Bacteria</taxon>
        <taxon>Pseudomonadati</taxon>
        <taxon>Pseudomonadota</taxon>
        <taxon>Alphaproteobacteria</taxon>
        <taxon>Hyphomicrobiales</taxon>
        <taxon>Chelatococcaceae</taxon>
        <taxon>Pseudochelatococcus</taxon>
    </lineage>
</organism>
<sequence>MDPVYLFGLASRKADWLTTRQAVLARNVANANTPGFRSRDIEPFSATMDKTALTLATTAPDHMPLGPAQANAARSRPNKSNESWETYHSGNSVSIEEELLKAGEVSREYGVTTAIVKSFHKFVLSSVRSQG</sequence>
<comment type="caution">
    <text evidence="4">The sequence shown here is derived from an EMBL/GenBank/DDBJ whole genome shotgun (WGS) entry which is preliminary data.</text>
</comment>
<dbReference type="EMBL" id="JACICC010000001">
    <property type="protein sequence ID" value="MBB3808022.1"/>
    <property type="molecule type" value="Genomic_DNA"/>
</dbReference>
<keyword evidence="5" id="KW-1185">Reference proteome</keyword>
<dbReference type="Pfam" id="PF00460">
    <property type="entry name" value="Flg_bb_rod"/>
    <property type="match status" value="1"/>
</dbReference>
<dbReference type="RefSeq" id="WP_183750074.1">
    <property type="nucleotide sequence ID" value="NZ_JACICC010000001.1"/>
</dbReference>
<evidence type="ECO:0000313" key="4">
    <source>
        <dbReference type="EMBL" id="MBB3808022.1"/>
    </source>
</evidence>
<evidence type="ECO:0000313" key="5">
    <source>
        <dbReference type="Proteomes" id="UP000537592"/>
    </source>
</evidence>
<name>A0A7W5Z1A5_9HYPH</name>
<proteinExistence type="predicted"/>
<feature type="region of interest" description="Disordered" evidence="2">
    <location>
        <begin position="59"/>
        <end position="88"/>
    </location>
</feature>
<keyword evidence="4" id="KW-0969">Cilium</keyword>